<gene>
    <name evidence="1" type="ORF">SAMN05421799_11553</name>
</gene>
<accession>A0A1N7PP58</accession>
<sequence>MRAAHTERHFCFLCIIDRTAGAGYDEGEREVLRMLAYFELDVPVALR</sequence>
<dbReference type="Proteomes" id="UP000186156">
    <property type="component" value="Unassembled WGS sequence"/>
</dbReference>
<dbReference type="STRING" id="252246.SAMN05421799_11553"/>
<dbReference type="AlphaFoldDB" id="A0A1N7PP58"/>
<proteinExistence type="predicted"/>
<name>A0A1N7PP58_9BACL</name>
<protein>
    <submittedName>
        <fullName evidence="1">Uncharacterized protein</fullName>
    </submittedName>
</protein>
<organism evidence="1 2">
    <name type="scientific">Alicyclobacillus vulcanalis</name>
    <dbReference type="NCBI Taxonomy" id="252246"/>
    <lineage>
        <taxon>Bacteria</taxon>
        <taxon>Bacillati</taxon>
        <taxon>Bacillota</taxon>
        <taxon>Bacilli</taxon>
        <taxon>Bacillales</taxon>
        <taxon>Alicyclobacillaceae</taxon>
        <taxon>Alicyclobacillus</taxon>
    </lineage>
</organism>
<evidence type="ECO:0000313" key="2">
    <source>
        <dbReference type="Proteomes" id="UP000186156"/>
    </source>
</evidence>
<keyword evidence="2" id="KW-1185">Reference proteome</keyword>
<evidence type="ECO:0000313" key="1">
    <source>
        <dbReference type="EMBL" id="SIT12433.1"/>
    </source>
</evidence>
<dbReference type="EMBL" id="FTOO01000015">
    <property type="protein sequence ID" value="SIT12433.1"/>
    <property type="molecule type" value="Genomic_DNA"/>
</dbReference>
<reference evidence="2" key="1">
    <citation type="submission" date="2017-01" db="EMBL/GenBank/DDBJ databases">
        <authorList>
            <person name="Varghese N."/>
            <person name="Submissions S."/>
        </authorList>
    </citation>
    <scope>NUCLEOTIDE SEQUENCE [LARGE SCALE GENOMIC DNA]</scope>
    <source>
        <strain evidence="2">DSM 16176</strain>
    </source>
</reference>